<comment type="pathway">
    <text evidence="4">Lipid metabolism.</text>
</comment>
<feature type="transmembrane region" description="Helical" evidence="19">
    <location>
        <begin position="111"/>
        <end position="131"/>
    </location>
</feature>
<feature type="transmembrane region" description="Helical" evidence="19">
    <location>
        <begin position="62"/>
        <end position="90"/>
    </location>
</feature>
<keyword evidence="9" id="KW-0444">Lipid biosynthesis</keyword>
<feature type="transmembrane region" description="Helical" evidence="19">
    <location>
        <begin position="203"/>
        <end position="222"/>
    </location>
</feature>
<dbReference type="EMBL" id="DQVE01000018">
    <property type="protein sequence ID" value="HIP98105.1"/>
    <property type="molecule type" value="Genomic_DNA"/>
</dbReference>
<evidence type="ECO:0000256" key="18">
    <source>
        <dbReference type="RuleBase" id="RU003938"/>
    </source>
</evidence>
<organism evidence="20 21">
    <name type="scientific">Aquifex aeolicus</name>
    <dbReference type="NCBI Taxonomy" id="63363"/>
    <lineage>
        <taxon>Bacteria</taxon>
        <taxon>Pseudomonadati</taxon>
        <taxon>Aquificota</taxon>
        <taxon>Aquificia</taxon>
        <taxon>Aquificales</taxon>
        <taxon>Aquificaceae</taxon>
        <taxon>Aquifex</taxon>
    </lineage>
</organism>
<keyword evidence="10 18" id="KW-0808">Transferase</keyword>
<feature type="transmembrane region" description="Helical" evidence="19">
    <location>
        <begin position="137"/>
        <end position="156"/>
    </location>
</feature>
<keyword evidence="16" id="KW-0594">Phospholipid biosynthesis</keyword>
<evidence type="ECO:0000256" key="2">
    <source>
        <dbReference type="ARBA" id="ARBA00004651"/>
    </source>
</evidence>
<keyword evidence="17" id="KW-1208">Phospholipid metabolism</keyword>
<evidence type="ECO:0000256" key="10">
    <source>
        <dbReference type="ARBA" id="ARBA00022679"/>
    </source>
</evidence>
<dbReference type="Pfam" id="PF01148">
    <property type="entry name" value="CTP_transf_1"/>
    <property type="match status" value="1"/>
</dbReference>
<gene>
    <name evidence="20" type="ORF">EYH37_01885</name>
</gene>
<evidence type="ECO:0000256" key="16">
    <source>
        <dbReference type="ARBA" id="ARBA00023209"/>
    </source>
</evidence>
<evidence type="ECO:0000256" key="15">
    <source>
        <dbReference type="ARBA" id="ARBA00023136"/>
    </source>
</evidence>
<evidence type="ECO:0000256" key="19">
    <source>
        <dbReference type="SAM" id="Phobius"/>
    </source>
</evidence>
<evidence type="ECO:0000256" key="5">
    <source>
        <dbReference type="ARBA" id="ARBA00010185"/>
    </source>
</evidence>
<dbReference type="PANTHER" id="PTHR46382:SF1">
    <property type="entry name" value="PHOSPHATIDATE CYTIDYLYLTRANSFERASE"/>
    <property type="match status" value="1"/>
</dbReference>
<comment type="similarity">
    <text evidence="5 18">Belongs to the CDS family.</text>
</comment>
<dbReference type="GO" id="GO:0016024">
    <property type="term" value="P:CDP-diacylglycerol biosynthetic process"/>
    <property type="evidence" value="ECO:0007669"/>
    <property type="project" value="TreeGrafter"/>
</dbReference>
<evidence type="ECO:0000256" key="7">
    <source>
        <dbReference type="ARBA" id="ARBA00019373"/>
    </source>
</evidence>
<evidence type="ECO:0000256" key="14">
    <source>
        <dbReference type="ARBA" id="ARBA00023098"/>
    </source>
</evidence>
<evidence type="ECO:0000256" key="12">
    <source>
        <dbReference type="ARBA" id="ARBA00022695"/>
    </source>
</evidence>
<keyword evidence="11 18" id="KW-0812">Transmembrane</keyword>
<dbReference type="EC" id="2.7.7.41" evidence="6 18"/>
<comment type="pathway">
    <text evidence="3 18">Phospholipid metabolism; CDP-diacylglycerol biosynthesis; CDP-diacylglycerol from sn-glycerol 3-phosphate: step 3/3.</text>
</comment>
<evidence type="ECO:0000256" key="11">
    <source>
        <dbReference type="ARBA" id="ARBA00022692"/>
    </source>
</evidence>
<keyword evidence="8" id="KW-1003">Cell membrane</keyword>
<proteinExistence type="inferred from homology"/>
<dbReference type="GO" id="GO:0005886">
    <property type="term" value="C:plasma membrane"/>
    <property type="evidence" value="ECO:0007669"/>
    <property type="project" value="UniProtKB-SubCell"/>
</dbReference>
<feature type="transmembrane region" description="Helical" evidence="19">
    <location>
        <begin position="177"/>
        <end position="197"/>
    </location>
</feature>
<protein>
    <recommendedName>
        <fullName evidence="7 18">Phosphatidate cytidylyltransferase</fullName>
        <ecNumber evidence="6 18">2.7.7.41</ecNumber>
    </recommendedName>
</protein>
<evidence type="ECO:0000256" key="1">
    <source>
        <dbReference type="ARBA" id="ARBA00001698"/>
    </source>
</evidence>
<comment type="subcellular location">
    <subcellularLocation>
        <location evidence="2">Cell membrane</location>
        <topology evidence="2">Multi-pass membrane protein</topology>
    </subcellularLocation>
</comment>
<evidence type="ECO:0000313" key="21">
    <source>
        <dbReference type="Proteomes" id="UP000606463"/>
    </source>
</evidence>
<keyword evidence="12 18" id="KW-0548">Nucleotidyltransferase</keyword>
<comment type="caution">
    <text evidence="20">The sequence shown here is derived from an EMBL/GenBank/DDBJ whole genome shotgun (WGS) entry which is preliminary data.</text>
</comment>
<keyword evidence="15 19" id="KW-0472">Membrane</keyword>
<evidence type="ECO:0000256" key="6">
    <source>
        <dbReference type="ARBA" id="ARBA00012487"/>
    </source>
</evidence>
<dbReference type="InterPro" id="IPR000374">
    <property type="entry name" value="PC_trans"/>
</dbReference>
<dbReference type="AlphaFoldDB" id="A0A9D0YQ53"/>
<dbReference type="PANTHER" id="PTHR46382">
    <property type="entry name" value="PHOSPHATIDATE CYTIDYLYLTRANSFERASE"/>
    <property type="match status" value="1"/>
</dbReference>
<evidence type="ECO:0000313" key="20">
    <source>
        <dbReference type="EMBL" id="HIP98105.1"/>
    </source>
</evidence>
<evidence type="ECO:0000256" key="9">
    <source>
        <dbReference type="ARBA" id="ARBA00022516"/>
    </source>
</evidence>
<dbReference type="Proteomes" id="UP000606463">
    <property type="component" value="Unassembled WGS sequence"/>
</dbReference>
<dbReference type="GO" id="GO:0004605">
    <property type="term" value="F:phosphatidate cytidylyltransferase activity"/>
    <property type="evidence" value="ECO:0007669"/>
    <property type="project" value="UniProtKB-EC"/>
</dbReference>
<name>A0A9D0YQ53_AQUAO</name>
<reference evidence="20" key="1">
    <citation type="journal article" date="2020" name="ISME J.">
        <title>Gammaproteobacteria mediating utilization of methyl-, sulfur- and petroleum organic compounds in deep ocean hydrothermal plumes.</title>
        <authorList>
            <person name="Zhou Z."/>
            <person name="Liu Y."/>
            <person name="Pan J."/>
            <person name="Cron B.R."/>
            <person name="Toner B.M."/>
            <person name="Anantharaman K."/>
            <person name="Breier J.A."/>
            <person name="Dick G.J."/>
            <person name="Li M."/>
        </authorList>
    </citation>
    <scope>NUCLEOTIDE SEQUENCE</scope>
    <source>
        <strain evidence="20">SZUA-1501</strain>
    </source>
</reference>
<sequence length="261" mass="28793">MPMKRVELWARKIFQTREGAGLFIGLTTLAVAILPLPLFAVSLALFSYLLGYEMELITRKSFLRWIALLGFLFSLVSPFLGLLTILNLGLLYGYKEVFPRGYYSFDTFKGFSIAILTGLYGGLLPYSLWVIKEHSTYLLLATLLTVWASDTFAYYVGKNFGKSPFFGIISPKKTKEGFIGGLIAGTLAGTICSALTVEAFANPLLWFSVSFVSVIGDLFESFIKRSFNVKDSSNLLGSHGGLMDRFDALLFASLLVASLLS</sequence>
<keyword evidence="13 19" id="KW-1133">Transmembrane helix</keyword>
<evidence type="ECO:0000256" key="4">
    <source>
        <dbReference type="ARBA" id="ARBA00005189"/>
    </source>
</evidence>
<feature type="transmembrane region" description="Helical" evidence="19">
    <location>
        <begin position="21"/>
        <end position="50"/>
    </location>
</feature>
<keyword evidence="14" id="KW-0443">Lipid metabolism</keyword>
<evidence type="ECO:0000256" key="3">
    <source>
        <dbReference type="ARBA" id="ARBA00005119"/>
    </source>
</evidence>
<evidence type="ECO:0000256" key="17">
    <source>
        <dbReference type="ARBA" id="ARBA00023264"/>
    </source>
</evidence>
<evidence type="ECO:0000256" key="8">
    <source>
        <dbReference type="ARBA" id="ARBA00022475"/>
    </source>
</evidence>
<accession>A0A9D0YQ53</accession>
<dbReference type="PROSITE" id="PS01315">
    <property type="entry name" value="CDS"/>
    <property type="match status" value="1"/>
</dbReference>
<comment type="catalytic activity">
    <reaction evidence="1 18">
        <text>a 1,2-diacyl-sn-glycero-3-phosphate + CTP + H(+) = a CDP-1,2-diacyl-sn-glycerol + diphosphate</text>
        <dbReference type="Rhea" id="RHEA:16229"/>
        <dbReference type="ChEBI" id="CHEBI:15378"/>
        <dbReference type="ChEBI" id="CHEBI:33019"/>
        <dbReference type="ChEBI" id="CHEBI:37563"/>
        <dbReference type="ChEBI" id="CHEBI:58332"/>
        <dbReference type="ChEBI" id="CHEBI:58608"/>
        <dbReference type="EC" id="2.7.7.41"/>
    </reaction>
</comment>
<evidence type="ECO:0000256" key="13">
    <source>
        <dbReference type="ARBA" id="ARBA00022989"/>
    </source>
</evidence>